<dbReference type="EMBL" id="JAKZGO010000006">
    <property type="protein sequence ID" value="MCH7413663.1"/>
    <property type="molecule type" value="Genomic_DNA"/>
</dbReference>
<proteinExistence type="predicted"/>
<evidence type="ECO:0000259" key="3">
    <source>
        <dbReference type="PROSITE" id="PS51123"/>
    </source>
</evidence>
<sequence length="873" mass="99345">MKKLIFTIFVCTLSISTLFGQQKEFDWRLGVSGGYSNYYGDLTPHRIRGLSNTDAIHHLFYFNDNYFDQYSFKISLEKSLSPTVGLQFSYGQYQYSMSDRYIQRNGELLTTSRNFDRALNFQNKTRDMGVSFVFKTDNDKFLSSKSLLAPYFTLGFGFLDFDISGDLLDDDGNQYNYLNPNTVNNGIYETELSSIRTELENGYDLGTFYANFGLGIRLRLGNRFEVFAQSDFIHSFSDYLDDVSGTYRTTYDNSFQAYAAKPGPNVVDPTEPNRGKNNGLNDWVIYHGVGIKFNFGASKTSFRAPRISTSYPTYSQNQIISPKKKEALKSDTTAIEEPQKSDSVQAEKLGNTYNYYTNIQMVDQGWRDSLDYKTKVLTWDQQIANRREQILNGRIEEKSLLEIQQKMTGYQALLANDTILNASEKDSLQRATEKSLFGVRYSLDSIQNRKVQYEAEIDSISKLKSDYQIQSQVRSFLPYNYDLPFDQADTTLIDKDSLGNTYAIQNQMLGELAEDKSTNTTFAKRDSIATFGDTNSRLITQVTRQNQEPDSAIQLSPERDLENQKKKSDQTDRIQELEAESRKLKAERDSLNALPREVIYMGSRGISPTNLTTQKSEPERITTNNQTVIRERVRQEPAPRRRRDREGGGFWKTIAAFFGGAAVGNAAASNNQEPSGSGNAENEIKSLDLEEIDRVNRAATTWSFIALGIDQAELSRLARISAEEKSAMAKTITSQNKTAERIPETITVRDTVFIENDPVIKLLKSKEIIYFKINQRIPEMEEIQKLESLIEFVKNNEGYNLLLTGYADNTGNVAYNLKLADERMKAVAEIIEEKYEINSSRITFESGGQVIRGAQKYSNEMDRKVEVRIEAAN</sequence>
<feature type="compositionally biased region" description="Basic and acidic residues" evidence="2">
    <location>
        <begin position="557"/>
        <end position="585"/>
    </location>
</feature>
<protein>
    <submittedName>
        <fullName evidence="4">OmpA family protein</fullName>
    </submittedName>
</protein>
<feature type="region of interest" description="Disordered" evidence="2">
    <location>
        <begin position="543"/>
        <end position="585"/>
    </location>
</feature>
<keyword evidence="5" id="KW-1185">Reference proteome</keyword>
<evidence type="ECO:0000256" key="1">
    <source>
        <dbReference type="PROSITE-ProRule" id="PRU00473"/>
    </source>
</evidence>
<reference evidence="4" key="1">
    <citation type="submission" date="2022-03" db="EMBL/GenBank/DDBJ databases">
        <title>De novo assembled genomes of Belliella spp. (Cyclobacteriaceae) strains.</title>
        <authorList>
            <person name="Szabo A."/>
            <person name="Korponai K."/>
            <person name="Felfoldi T."/>
        </authorList>
    </citation>
    <scope>NUCLEOTIDE SEQUENCE</scope>
    <source>
        <strain evidence="4">DSM 111903</strain>
    </source>
</reference>
<dbReference type="InterPro" id="IPR036737">
    <property type="entry name" value="OmpA-like_sf"/>
</dbReference>
<evidence type="ECO:0000313" key="5">
    <source>
        <dbReference type="Proteomes" id="UP001165430"/>
    </source>
</evidence>
<gene>
    <name evidence="4" type="ORF">MM213_09215</name>
</gene>
<dbReference type="InterPro" id="IPR006665">
    <property type="entry name" value="OmpA-like"/>
</dbReference>
<dbReference type="Pfam" id="PF00691">
    <property type="entry name" value="OmpA"/>
    <property type="match status" value="1"/>
</dbReference>
<feature type="domain" description="OmpA-like" evidence="3">
    <location>
        <begin position="758"/>
        <end position="873"/>
    </location>
</feature>
<accession>A0ABS9VCQ6</accession>
<dbReference type="Proteomes" id="UP001165430">
    <property type="component" value="Unassembled WGS sequence"/>
</dbReference>
<dbReference type="SUPFAM" id="SSF103088">
    <property type="entry name" value="OmpA-like"/>
    <property type="match status" value="1"/>
</dbReference>
<organism evidence="4 5">
    <name type="scientific">Belliella alkalica</name>
    <dbReference type="NCBI Taxonomy" id="1730871"/>
    <lineage>
        <taxon>Bacteria</taxon>
        <taxon>Pseudomonadati</taxon>
        <taxon>Bacteroidota</taxon>
        <taxon>Cytophagia</taxon>
        <taxon>Cytophagales</taxon>
        <taxon>Cyclobacteriaceae</taxon>
        <taxon>Belliella</taxon>
    </lineage>
</organism>
<evidence type="ECO:0000256" key="2">
    <source>
        <dbReference type="SAM" id="MobiDB-lite"/>
    </source>
</evidence>
<dbReference type="PROSITE" id="PS51123">
    <property type="entry name" value="OMPA_2"/>
    <property type="match status" value="1"/>
</dbReference>
<keyword evidence="1" id="KW-0472">Membrane</keyword>
<evidence type="ECO:0000313" key="4">
    <source>
        <dbReference type="EMBL" id="MCH7413663.1"/>
    </source>
</evidence>
<comment type="caution">
    <text evidence="4">The sequence shown here is derived from an EMBL/GenBank/DDBJ whole genome shotgun (WGS) entry which is preliminary data.</text>
</comment>
<dbReference type="Gene3D" id="3.30.1330.60">
    <property type="entry name" value="OmpA-like domain"/>
    <property type="match status" value="1"/>
</dbReference>
<name>A0ABS9VCQ6_9BACT</name>
<dbReference type="RefSeq" id="WP_241411601.1">
    <property type="nucleotide sequence ID" value="NZ_JAKZGO010000006.1"/>
</dbReference>